<dbReference type="Pfam" id="PF13302">
    <property type="entry name" value="Acetyltransf_3"/>
    <property type="match status" value="1"/>
</dbReference>
<dbReference type="AlphaFoldDB" id="X0ZMC9"/>
<evidence type="ECO:0000259" key="1">
    <source>
        <dbReference type="Pfam" id="PF13302"/>
    </source>
</evidence>
<dbReference type="SUPFAM" id="SSF55729">
    <property type="entry name" value="Acyl-CoA N-acyltransferases (Nat)"/>
    <property type="match status" value="1"/>
</dbReference>
<accession>X0ZMC9</accession>
<sequence length="99" mass="11643">MKWVNDREVTKYLSSFLYPVSRAEEEKFLERAMSHNDTEKNLVMETKKGDYIGQISLHKIDWKNRNTELGIVIGNKKYWGKGYGTDAIKTLLNHTFNQM</sequence>
<dbReference type="GO" id="GO:0016747">
    <property type="term" value="F:acyltransferase activity, transferring groups other than amino-acyl groups"/>
    <property type="evidence" value="ECO:0007669"/>
    <property type="project" value="InterPro"/>
</dbReference>
<protein>
    <recommendedName>
        <fullName evidence="1">N-acetyltransferase domain-containing protein</fullName>
    </recommendedName>
</protein>
<name>X0ZMC9_9ZZZZ</name>
<dbReference type="Gene3D" id="3.40.630.30">
    <property type="match status" value="1"/>
</dbReference>
<feature type="domain" description="N-acetyltransferase" evidence="1">
    <location>
        <begin position="2"/>
        <end position="98"/>
    </location>
</feature>
<dbReference type="PANTHER" id="PTHR43415">
    <property type="entry name" value="SPERMIDINE N(1)-ACETYLTRANSFERASE"/>
    <property type="match status" value="1"/>
</dbReference>
<proteinExistence type="predicted"/>
<dbReference type="EMBL" id="BART01005138">
    <property type="protein sequence ID" value="GAG61538.1"/>
    <property type="molecule type" value="Genomic_DNA"/>
</dbReference>
<dbReference type="PANTHER" id="PTHR43415:SF3">
    <property type="entry name" value="GNAT-FAMILY ACETYLTRANSFERASE"/>
    <property type="match status" value="1"/>
</dbReference>
<dbReference type="InterPro" id="IPR000182">
    <property type="entry name" value="GNAT_dom"/>
</dbReference>
<organism evidence="2">
    <name type="scientific">marine sediment metagenome</name>
    <dbReference type="NCBI Taxonomy" id="412755"/>
    <lineage>
        <taxon>unclassified sequences</taxon>
        <taxon>metagenomes</taxon>
        <taxon>ecological metagenomes</taxon>
    </lineage>
</organism>
<comment type="caution">
    <text evidence="2">The sequence shown here is derived from an EMBL/GenBank/DDBJ whole genome shotgun (WGS) entry which is preliminary data.</text>
</comment>
<feature type="non-terminal residue" evidence="2">
    <location>
        <position position="99"/>
    </location>
</feature>
<reference evidence="2" key="1">
    <citation type="journal article" date="2014" name="Front. Microbiol.">
        <title>High frequency of phylogenetically diverse reductive dehalogenase-homologous genes in deep subseafloor sedimentary metagenomes.</title>
        <authorList>
            <person name="Kawai M."/>
            <person name="Futagami T."/>
            <person name="Toyoda A."/>
            <person name="Takaki Y."/>
            <person name="Nishi S."/>
            <person name="Hori S."/>
            <person name="Arai W."/>
            <person name="Tsubouchi T."/>
            <person name="Morono Y."/>
            <person name="Uchiyama I."/>
            <person name="Ito T."/>
            <person name="Fujiyama A."/>
            <person name="Inagaki F."/>
            <person name="Takami H."/>
        </authorList>
    </citation>
    <scope>NUCLEOTIDE SEQUENCE</scope>
    <source>
        <strain evidence="2">Expedition CK06-06</strain>
    </source>
</reference>
<gene>
    <name evidence="2" type="ORF">S01H4_12213</name>
</gene>
<dbReference type="InterPro" id="IPR016181">
    <property type="entry name" value="Acyl_CoA_acyltransferase"/>
</dbReference>
<evidence type="ECO:0000313" key="2">
    <source>
        <dbReference type="EMBL" id="GAG61538.1"/>
    </source>
</evidence>